<reference evidence="2" key="1">
    <citation type="submission" date="2021-06" db="EMBL/GenBank/DDBJ databases">
        <title>Thalassococcus sp. CAU 1522 isolated from sea sand, Republic of Korea.</title>
        <authorList>
            <person name="Kim W."/>
        </authorList>
    </citation>
    <scope>NUCLEOTIDE SEQUENCE</scope>
    <source>
        <strain evidence="2">CAU 1522</strain>
    </source>
</reference>
<dbReference type="Pfam" id="PF03372">
    <property type="entry name" value="Exo_endo_phos"/>
    <property type="match status" value="1"/>
</dbReference>
<keyword evidence="2" id="KW-0378">Hydrolase</keyword>
<organism evidence="2 3">
    <name type="scientific">Thalassococcus arenae</name>
    <dbReference type="NCBI Taxonomy" id="2851652"/>
    <lineage>
        <taxon>Bacteria</taxon>
        <taxon>Pseudomonadati</taxon>
        <taxon>Pseudomonadota</taxon>
        <taxon>Alphaproteobacteria</taxon>
        <taxon>Rhodobacterales</taxon>
        <taxon>Roseobacteraceae</taxon>
        <taxon>Thalassococcus</taxon>
    </lineage>
</organism>
<keyword evidence="2" id="KW-0255">Endonuclease</keyword>
<dbReference type="GO" id="GO:0004519">
    <property type="term" value="F:endonuclease activity"/>
    <property type="evidence" value="ECO:0007669"/>
    <property type="project" value="UniProtKB-KW"/>
</dbReference>
<feature type="domain" description="Endonuclease/exonuclease/phosphatase" evidence="1">
    <location>
        <begin position="13"/>
        <end position="227"/>
    </location>
</feature>
<gene>
    <name evidence="2" type="ORF">KUH32_05565</name>
</gene>
<dbReference type="Proteomes" id="UP001166293">
    <property type="component" value="Unassembled WGS sequence"/>
</dbReference>
<keyword evidence="3" id="KW-1185">Reference proteome</keyword>
<evidence type="ECO:0000313" key="2">
    <source>
        <dbReference type="EMBL" id="MBV2359229.1"/>
    </source>
</evidence>
<keyword evidence="2" id="KW-0540">Nuclease</keyword>
<evidence type="ECO:0000313" key="3">
    <source>
        <dbReference type="Proteomes" id="UP001166293"/>
    </source>
</evidence>
<sequence length="241" mass="26356">MNENRPDQSFRVASYNIRKCVGTDRRRDAGRVLEVVAGLGADIVALQEADLRFGRRRSALPAGRIFERTGLRPVALDHSAVSLGWHGNAMLLAPGIDTDHVDAIALPGLEPRGALRIDLRRGGTRLRLVAVHLGLRRRDRLRQLAAIRNALAALSPVPTMILGDFNEWSADRGLEPLTGHFAVLSPGQSWHARLPVAPLDRFALSADLELVQAGVEEGDLARRASDHLPVWAQVVPTQNRA</sequence>
<evidence type="ECO:0000259" key="1">
    <source>
        <dbReference type="Pfam" id="PF03372"/>
    </source>
</evidence>
<accession>A0ABS6N6K3</accession>
<name>A0ABS6N6K3_9RHOB</name>
<protein>
    <submittedName>
        <fullName evidence="2">Endonuclease/exonuclease/phosphatase family protein</fullName>
    </submittedName>
</protein>
<dbReference type="PANTHER" id="PTHR14859:SF15">
    <property type="entry name" value="ENDONUCLEASE_EXONUCLEASE_PHOSPHATASE DOMAIN-CONTAINING PROTEIN"/>
    <property type="match status" value="1"/>
</dbReference>
<proteinExistence type="predicted"/>
<dbReference type="EMBL" id="JAHRWL010000001">
    <property type="protein sequence ID" value="MBV2359229.1"/>
    <property type="molecule type" value="Genomic_DNA"/>
</dbReference>
<comment type="caution">
    <text evidence="2">The sequence shown here is derived from an EMBL/GenBank/DDBJ whole genome shotgun (WGS) entry which is preliminary data.</text>
</comment>
<dbReference type="RefSeq" id="WP_217777053.1">
    <property type="nucleotide sequence ID" value="NZ_JAHRWL010000001.1"/>
</dbReference>
<dbReference type="InterPro" id="IPR005135">
    <property type="entry name" value="Endo/exonuclease/phosphatase"/>
</dbReference>
<dbReference type="InterPro" id="IPR051916">
    <property type="entry name" value="GPI-anchor_lipid_remodeler"/>
</dbReference>
<dbReference type="PANTHER" id="PTHR14859">
    <property type="entry name" value="CALCOFLUOR WHITE HYPERSENSITIVE PROTEIN PRECURSOR"/>
    <property type="match status" value="1"/>
</dbReference>